<dbReference type="PROSITE" id="PS50006">
    <property type="entry name" value="FHA_DOMAIN"/>
    <property type="match status" value="1"/>
</dbReference>
<evidence type="ECO:0000259" key="2">
    <source>
        <dbReference type="PROSITE" id="PS50006"/>
    </source>
</evidence>
<organism evidence="3 4">
    <name type="scientific">Tetrahymena thermophila (strain SB210)</name>
    <dbReference type="NCBI Taxonomy" id="312017"/>
    <lineage>
        <taxon>Eukaryota</taxon>
        <taxon>Sar</taxon>
        <taxon>Alveolata</taxon>
        <taxon>Ciliophora</taxon>
        <taxon>Intramacronucleata</taxon>
        <taxon>Oligohymenophorea</taxon>
        <taxon>Hymenostomatida</taxon>
        <taxon>Tetrahymenina</taxon>
        <taxon>Tetrahymenidae</taxon>
        <taxon>Tetrahymena</taxon>
    </lineage>
</organism>
<protein>
    <recommendedName>
        <fullName evidence="2">FHA domain-containing protein</fullName>
    </recommendedName>
</protein>
<evidence type="ECO:0000313" key="4">
    <source>
        <dbReference type="Proteomes" id="UP000009168"/>
    </source>
</evidence>
<keyword evidence="4" id="KW-1185">Reference proteome</keyword>
<dbReference type="RefSeq" id="XP_001022298.2">
    <property type="nucleotide sequence ID" value="XM_001022298.3"/>
</dbReference>
<dbReference type="InterPro" id="IPR000253">
    <property type="entry name" value="FHA_dom"/>
</dbReference>
<feature type="compositionally biased region" description="Basic and acidic residues" evidence="1">
    <location>
        <begin position="248"/>
        <end position="263"/>
    </location>
</feature>
<dbReference type="GeneID" id="7825648"/>
<proteinExistence type="predicted"/>
<dbReference type="Gene3D" id="2.60.200.20">
    <property type="match status" value="1"/>
</dbReference>
<evidence type="ECO:0000256" key="1">
    <source>
        <dbReference type="SAM" id="MobiDB-lite"/>
    </source>
</evidence>
<dbReference type="InParanoid" id="I7MGU4"/>
<sequence>MMLKEKVQKNLSQLNELFSELSKISLNMKTYVVILEDLYNLLEESTYKGDPQDLERRNDFEEIQDNNIYVEDYLSSSLKYQIEKDIDTCFAACEQIYKKQKSSLLKKTWQYLKILIFDDPEEVLQNENFSLLQKVLRVRLELKEKNFAILYKEITELRANQEYQYKYKRISEEQTEHKQSKPQQKMNTVYNLKNKNNLSGGEILDEKSNDNQLSFETPLPPDANNKFKNLGQYLKPNNSTSQNFFAQLKKDDQSSNSKSKPEKTQITSIKYKLEPQTHESLYCQDNFLQEVSICKIINLSEDMDVHEQYSYKDFYQFKRAQYIELLKSRQQDLGRISRNHASLRVKINNDNNQVGFYLVNHSPNGTYIQKSGTTEWIKLKEVGQESQIFEGDQIGLLFDSQDPTMYLIGYKFQLIE</sequence>
<evidence type="ECO:0000313" key="3">
    <source>
        <dbReference type="EMBL" id="EAS02053.2"/>
    </source>
</evidence>
<accession>I7MGU4</accession>
<dbReference type="HOGENOM" id="CLU_661379_0_0_1"/>
<dbReference type="KEGG" id="tet:TTHERM_00502440"/>
<dbReference type="Proteomes" id="UP000009168">
    <property type="component" value="Unassembled WGS sequence"/>
</dbReference>
<dbReference type="AlphaFoldDB" id="I7MGU4"/>
<dbReference type="InterPro" id="IPR008984">
    <property type="entry name" value="SMAD_FHA_dom_sf"/>
</dbReference>
<reference evidence="4" key="1">
    <citation type="journal article" date="2006" name="PLoS Biol.">
        <title>Macronuclear genome sequence of the ciliate Tetrahymena thermophila, a model eukaryote.</title>
        <authorList>
            <person name="Eisen J.A."/>
            <person name="Coyne R.S."/>
            <person name="Wu M."/>
            <person name="Wu D."/>
            <person name="Thiagarajan M."/>
            <person name="Wortman J.R."/>
            <person name="Badger J.H."/>
            <person name="Ren Q."/>
            <person name="Amedeo P."/>
            <person name="Jones K.M."/>
            <person name="Tallon L.J."/>
            <person name="Delcher A.L."/>
            <person name="Salzberg S.L."/>
            <person name="Silva J.C."/>
            <person name="Haas B.J."/>
            <person name="Majoros W.H."/>
            <person name="Farzad M."/>
            <person name="Carlton J.M."/>
            <person name="Smith R.K. Jr."/>
            <person name="Garg J."/>
            <person name="Pearlman R.E."/>
            <person name="Karrer K.M."/>
            <person name="Sun L."/>
            <person name="Manning G."/>
            <person name="Elde N.C."/>
            <person name="Turkewitz A.P."/>
            <person name="Asai D.J."/>
            <person name="Wilkes D.E."/>
            <person name="Wang Y."/>
            <person name="Cai H."/>
            <person name="Collins K."/>
            <person name="Stewart B.A."/>
            <person name="Lee S.R."/>
            <person name="Wilamowska K."/>
            <person name="Weinberg Z."/>
            <person name="Ruzzo W.L."/>
            <person name="Wloga D."/>
            <person name="Gaertig J."/>
            <person name="Frankel J."/>
            <person name="Tsao C.-C."/>
            <person name="Gorovsky M.A."/>
            <person name="Keeling P.J."/>
            <person name="Waller R.F."/>
            <person name="Patron N.J."/>
            <person name="Cherry J.M."/>
            <person name="Stover N.A."/>
            <person name="Krieger C.J."/>
            <person name="del Toro C."/>
            <person name="Ryder H.F."/>
            <person name="Williamson S.C."/>
            <person name="Barbeau R.A."/>
            <person name="Hamilton E.P."/>
            <person name="Orias E."/>
        </authorList>
    </citation>
    <scope>NUCLEOTIDE SEQUENCE [LARGE SCALE GENOMIC DNA]</scope>
    <source>
        <strain evidence="4">SB210</strain>
    </source>
</reference>
<name>I7MGU4_TETTS</name>
<gene>
    <name evidence="3" type="ORF">TTHERM_00502440</name>
</gene>
<feature type="domain" description="FHA" evidence="2">
    <location>
        <begin position="336"/>
        <end position="373"/>
    </location>
</feature>
<dbReference type="EMBL" id="GG662548">
    <property type="protein sequence ID" value="EAS02053.2"/>
    <property type="molecule type" value="Genomic_DNA"/>
</dbReference>
<dbReference type="SUPFAM" id="SSF49879">
    <property type="entry name" value="SMAD/FHA domain"/>
    <property type="match status" value="1"/>
</dbReference>
<feature type="region of interest" description="Disordered" evidence="1">
    <location>
        <begin position="248"/>
        <end position="267"/>
    </location>
</feature>